<dbReference type="CDD" id="cd07731">
    <property type="entry name" value="ComA-like_MBL-fold"/>
    <property type="match status" value="1"/>
</dbReference>
<evidence type="ECO:0000256" key="2">
    <source>
        <dbReference type="ARBA" id="ARBA00022475"/>
    </source>
</evidence>
<dbReference type="NCBIfam" id="TIGR00361">
    <property type="entry name" value="ComEC_Rec2"/>
    <property type="match status" value="1"/>
</dbReference>
<proteinExistence type="predicted"/>
<evidence type="ECO:0000256" key="3">
    <source>
        <dbReference type="ARBA" id="ARBA00022692"/>
    </source>
</evidence>
<dbReference type="InterPro" id="IPR035681">
    <property type="entry name" value="ComA-like_MBL"/>
</dbReference>
<dbReference type="Pfam" id="PF03772">
    <property type="entry name" value="Competence"/>
    <property type="match status" value="1"/>
</dbReference>
<feature type="transmembrane region" description="Helical" evidence="6">
    <location>
        <begin position="456"/>
        <end position="476"/>
    </location>
</feature>
<evidence type="ECO:0000313" key="9">
    <source>
        <dbReference type="EMBL" id="ASY09954.2"/>
    </source>
</evidence>
<keyword evidence="5 6" id="KW-0472">Membrane</keyword>
<keyword evidence="4 6" id="KW-1133">Transmembrane helix</keyword>
<feature type="transmembrane region" description="Helical" evidence="6">
    <location>
        <begin position="312"/>
        <end position="330"/>
    </location>
</feature>
<dbReference type="Gene3D" id="3.60.15.10">
    <property type="entry name" value="Ribonuclease Z/Hydroxyacylglutathione hydrolase-like"/>
    <property type="match status" value="1"/>
</dbReference>
<feature type="transmembrane region" description="Helical" evidence="6">
    <location>
        <begin position="377"/>
        <end position="399"/>
    </location>
</feature>
<dbReference type="InterPro" id="IPR001279">
    <property type="entry name" value="Metallo-B-lactamas"/>
</dbReference>
<evidence type="ECO:0000313" key="10">
    <source>
        <dbReference type="Proteomes" id="UP000217153"/>
    </source>
</evidence>
<feature type="transmembrane region" description="Helical" evidence="6">
    <location>
        <begin position="432"/>
        <end position="451"/>
    </location>
</feature>
<keyword evidence="3 6" id="KW-0812">Transmembrane</keyword>
<dbReference type="PANTHER" id="PTHR30619">
    <property type="entry name" value="DNA INTERNALIZATION/COMPETENCE PROTEIN COMEC/REC2"/>
    <property type="match status" value="1"/>
</dbReference>
<sequence>MSSTLWISTAISCFWPGSKTLLALSAFLLAVVYRRTVFLILAVTALVGLSLVSFRQAALNNQFLQSKVGSVVRLEGVIATDPVLKEGLVIGSYRKPDQLSALFKLTSIDGTRIDLPLRIRFNPASDVEIDQNLIVNARLVKSKERKVAALAIATGEITKIGKPRNLFRFTSKIRDDFRALASDNKAGALIPGLVLGDTSLQSQSFITQMRRVGLSHLTAVSGANFAMVATFLLWLLQFLVKRLRNRLWVVGIILILFIFLVRPTPSVLRAAVMSAVVILAKYFGERSFGVPSLAAAIMFLLLLDPIQSTDPGFALSVLATAGILLLSPVIEDRLSKKIRTIWIVQSIAIPVSATIFCLPVIALISNQLSLVTVPANILVAPVIAPITLLGFVAAIFAPIAPFFSNFLLLLATPLAHWIVIISQSMANLPAISFNRIFAFFLLFVAIMIGLISGHKWVIYLAILFLSMQLMIAHFTWPGSGWQIANCDVGQGDGMVVNLGEGNAIVIDVGPEPEKMDQCLRQLGISSIPLLILTHFHSDHIGGISKVLESRRISQVWISSLAQPAAAYQSTIKQLNGIDIKIVQQGEKYLLPKFATQVLVLWPKLSLGQMPTLPGDGSEVNNSSISVIIKTKTLSIFAGGDIEPAAQELITSSGYLSEVDVLKVSHHGSAYQYLPMLDRLNPKVAIISVGKGNSYGHPDQQFIAELNSRNIQVWRTDLSGGISLASPNKIRVTGKEWWQIRWG</sequence>
<accession>A0A249JZK8</accession>
<evidence type="ECO:0000256" key="1">
    <source>
        <dbReference type="ARBA" id="ARBA00004651"/>
    </source>
</evidence>
<keyword evidence="2" id="KW-1003">Cell membrane</keyword>
<dbReference type="PANTHER" id="PTHR30619:SF1">
    <property type="entry name" value="RECOMBINATION PROTEIN 2"/>
    <property type="match status" value="1"/>
</dbReference>
<dbReference type="InterPro" id="IPR004797">
    <property type="entry name" value="Competence_ComEC/Rec2"/>
</dbReference>
<dbReference type="KEGG" id="abam:B1s21122_04225"/>
<dbReference type="GO" id="GO:0030420">
    <property type="term" value="P:establishment of competence for transformation"/>
    <property type="evidence" value="ECO:0007669"/>
    <property type="project" value="InterPro"/>
</dbReference>
<name>A0A249JZK8_9ACTN</name>
<evidence type="ECO:0000259" key="7">
    <source>
        <dbReference type="Pfam" id="PF00753"/>
    </source>
</evidence>
<dbReference type="Pfam" id="PF00753">
    <property type="entry name" value="Lactamase_B"/>
    <property type="match status" value="1"/>
</dbReference>
<dbReference type="SUPFAM" id="SSF56281">
    <property type="entry name" value="Metallo-hydrolase/oxidoreductase"/>
    <property type="match status" value="1"/>
</dbReference>
<dbReference type="InterPro" id="IPR036866">
    <property type="entry name" value="RibonucZ/Hydroxyglut_hydro"/>
</dbReference>
<gene>
    <name evidence="9" type="ORF">B1s21122_04225</name>
</gene>
<feature type="transmembrane region" description="Helical" evidence="6">
    <location>
        <begin position="247"/>
        <end position="268"/>
    </location>
</feature>
<feature type="domain" description="ComEC/Rec2-related protein" evidence="8">
    <location>
        <begin position="193"/>
        <end position="452"/>
    </location>
</feature>
<evidence type="ECO:0000256" key="6">
    <source>
        <dbReference type="SAM" id="Phobius"/>
    </source>
</evidence>
<dbReference type="EMBL" id="CP016768">
    <property type="protein sequence ID" value="ASY09954.2"/>
    <property type="molecule type" value="Genomic_DNA"/>
</dbReference>
<dbReference type="Proteomes" id="UP000217153">
    <property type="component" value="Chromosome"/>
</dbReference>
<feature type="transmembrane region" description="Helical" evidence="6">
    <location>
        <begin position="214"/>
        <end position="235"/>
    </location>
</feature>
<evidence type="ECO:0000256" key="5">
    <source>
        <dbReference type="ARBA" id="ARBA00023136"/>
    </source>
</evidence>
<evidence type="ECO:0000256" key="4">
    <source>
        <dbReference type="ARBA" id="ARBA00022989"/>
    </source>
</evidence>
<feature type="transmembrane region" description="Helical" evidence="6">
    <location>
        <begin position="33"/>
        <end position="54"/>
    </location>
</feature>
<feature type="transmembrane region" description="Helical" evidence="6">
    <location>
        <begin position="342"/>
        <end position="365"/>
    </location>
</feature>
<organism evidence="9 10">
    <name type="scientific">Candidatus Nanopelagicus limnae</name>
    <dbReference type="NCBI Taxonomy" id="1884634"/>
    <lineage>
        <taxon>Bacteria</taxon>
        <taxon>Bacillati</taxon>
        <taxon>Actinomycetota</taxon>
        <taxon>Actinomycetes</taxon>
        <taxon>Candidatus Nanopelagicales</taxon>
        <taxon>Candidatus Nanopelagicaceae</taxon>
        <taxon>Candidatus Nanopelagicus</taxon>
    </lineage>
</organism>
<dbReference type="InterPro" id="IPR004477">
    <property type="entry name" value="ComEC_N"/>
</dbReference>
<protein>
    <submittedName>
        <fullName evidence="9">DNA internalization-related competence protein ComEC/Rec2</fullName>
    </submittedName>
</protein>
<reference evidence="10" key="1">
    <citation type="submission" date="2016-10" db="EMBL/GenBank/DDBJ databases">
        <title>High microdiversification within the ubiquitous acI lineage of Actinobacteria.</title>
        <authorList>
            <person name="Neuenschwander S.M."/>
            <person name="Salcher M."/>
            <person name="Ghai R."/>
            <person name="Pernthaler J."/>
        </authorList>
    </citation>
    <scope>NUCLEOTIDE SEQUENCE [LARGE SCALE GENOMIC DNA]</scope>
</reference>
<keyword evidence="10" id="KW-1185">Reference proteome</keyword>
<feature type="domain" description="Metallo-beta-lactamase" evidence="7">
    <location>
        <begin position="488"/>
        <end position="689"/>
    </location>
</feature>
<dbReference type="InterPro" id="IPR052159">
    <property type="entry name" value="Competence_DNA_uptake"/>
</dbReference>
<dbReference type="OrthoDB" id="7177610at2"/>
<evidence type="ECO:0000259" key="8">
    <source>
        <dbReference type="Pfam" id="PF03772"/>
    </source>
</evidence>
<comment type="subcellular location">
    <subcellularLocation>
        <location evidence="1">Cell membrane</location>
        <topology evidence="1">Multi-pass membrane protein</topology>
    </subcellularLocation>
</comment>
<dbReference type="AlphaFoldDB" id="A0A249JZK8"/>
<feature type="transmembrane region" description="Helical" evidence="6">
    <location>
        <begin position="406"/>
        <end position="426"/>
    </location>
</feature>
<dbReference type="NCBIfam" id="TIGR00360">
    <property type="entry name" value="ComEC_N-term"/>
    <property type="match status" value="1"/>
</dbReference>
<dbReference type="GO" id="GO:0005886">
    <property type="term" value="C:plasma membrane"/>
    <property type="evidence" value="ECO:0007669"/>
    <property type="project" value="UniProtKB-SubCell"/>
</dbReference>